<dbReference type="SMART" id="SM00382">
    <property type="entry name" value="AAA"/>
    <property type="match status" value="1"/>
</dbReference>
<organism evidence="1 2">
    <name type="scientific">Dolosigranulum pigrum</name>
    <dbReference type="NCBI Taxonomy" id="29394"/>
    <lineage>
        <taxon>Bacteria</taxon>
        <taxon>Bacillati</taxon>
        <taxon>Bacillota</taxon>
        <taxon>Bacilli</taxon>
        <taxon>Lactobacillales</taxon>
        <taxon>Carnobacteriaceae</taxon>
        <taxon>Dolosigranulum</taxon>
    </lineage>
</organism>
<dbReference type="InterPro" id="IPR051782">
    <property type="entry name" value="ABC_Transporter_VariousFunc"/>
</dbReference>
<dbReference type="PANTHER" id="PTHR42939">
    <property type="entry name" value="ABC TRANSPORTER ATP-BINDING PROTEIN ALBC-RELATED"/>
    <property type="match status" value="1"/>
</dbReference>
<evidence type="ECO:0000313" key="2">
    <source>
        <dbReference type="Proteomes" id="UP000249099"/>
    </source>
</evidence>
<dbReference type="Gene3D" id="3.40.50.300">
    <property type="entry name" value="P-loop containing nucleotide triphosphate hydrolases"/>
    <property type="match status" value="1"/>
</dbReference>
<dbReference type="AlphaFoldDB" id="A0A328KRG2"/>
<dbReference type="InterPro" id="IPR003593">
    <property type="entry name" value="AAA+_ATPase"/>
</dbReference>
<sequence length="325" mass="37774">MGKSICDNIANYFIAYIREIISYNLYKGRQQMNITIPEFSYGTNLILKDISLELTKPQIIGLVAPNGTGKSTFIKLISGHLSAPEVDINLDGHTYETDLIYMRRQIVKMPDQMDLYDELTARDHLRYYASLWEVEKEHVEVVIQTLNMSSYCDNPIKSYSLGMRQRVCFALMLVTKAQYLLLDEVMNGLDPDNVDMISDILFKLKEKGTTMLIASHLLENLDQIADVVYFMKDHQLAFRYEPAISQREMLSVQFSDEVHQKSFIDTFTDIPIQFDNDSLYIDVPLIDEFMLEEIFRWLTTHLDRVGEVKLGTKGCHKLFRELYDR</sequence>
<comment type="caution">
    <text evidence="1">The sequence shown here is derived from an EMBL/GenBank/DDBJ whole genome shotgun (WGS) entry which is preliminary data.</text>
</comment>
<dbReference type="GO" id="GO:0016887">
    <property type="term" value="F:ATP hydrolysis activity"/>
    <property type="evidence" value="ECO:0007669"/>
    <property type="project" value="InterPro"/>
</dbReference>
<gene>
    <name evidence="1" type="ORF">B8A44_05785</name>
</gene>
<name>A0A328KRG2_9LACT</name>
<dbReference type="GO" id="GO:0005524">
    <property type="term" value="F:ATP binding"/>
    <property type="evidence" value="ECO:0007669"/>
    <property type="project" value="InterPro"/>
</dbReference>
<accession>A0A328KRG2</accession>
<dbReference type="Pfam" id="PF00005">
    <property type="entry name" value="ABC_tran"/>
    <property type="match status" value="1"/>
</dbReference>
<dbReference type="SUPFAM" id="SSF52540">
    <property type="entry name" value="P-loop containing nucleoside triphosphate hydrolases"/>
    <property type="match status" value="1"/>
</dbReference>
<dbReference type="InterPro" id="IPR027417">
    <property type="entry name" value="P-loop_NTPase"/>
</dbReference>
<dbReference type="InterPro" id="IPR003439">
    <property type="entry name" value="ABC_transporter-like_ATP-bd"/>
</dbReference>
<dbReference type="Proteomes" id="UP000249099">
    <property type="component" value="Unassembled WGS sequence"/>
</dbReference>
<dbReference type="CDD" id="cd03230">
    <property type="entry name" value="ABC_DR_subfamily_A"/>
    <property type="match status" value="1"/>
</dbReference>
<dbReference type="InterPro" id="IPR017871">
    <property type="entry name" value="ABC_transporter-like_CS"/>
</dbReference>
<dbReference type="PANTHER" id="PTHR42939:SF1">
    <property type="entry name" value="ABC TRANSPORTER ATP-BINDING PROTEIN ALBC-RELATED"/>
    <property type="match status" value="1"/>
</dbReference>
<dbReference type="EMBL" id="NAQV01000016">
    <property type="protein sequence ID" value="RAN63369.1"/>
    <property type="molecule type" value="Genomic_DNA"/>
</dbReference>
<proteinExistence type="predicted"/>
<dbReference type="PROSITE" id="PS00211">
    <property type="entry name" value="ABC_TRANSPORTER_1"/>
    <property type="match status" value="1"/>
</dbReference>
<dbReference type="PROSITE" id="PS50893">
    <property type="entry name" value="ABC_TRANSPORTER_2"/>
    <property type="match status" value="1"/>
</dbReference>
<evidence type="ECO:0000313" key="1">
    <source>
        <dbReference type="EMBL" id="RAN63369.1"/>
    </source>
</evidence>
<reference evidence="1 2" key="1">
    <citation type="submission" date="2017-03" db="EMBL/GenBank/DDBJ databases">
        <title>wgs assembly of Dolosigranulum pigrum KPL CDC strains.</title>
        <authorList>
            <person name="Brugger S.D."/>
            <person name="Pettigrew M."/>
            <person name="Kong Y."/>
            <person name="Lemon K.P."/>
        </authorList>
    </citation>
    <scope>NUCLEOTIDE SEQUENCE [LARGE SCALE GENOMIC DNA]</scope>
    <source>
        <strain evidence="1 2">KPL1931_CDC4294-98</strain>
    </source>
</reference>
<protein>
    <submittedName>
        <fullName evidence="1">Uncharacterized protein</fullName>
    </submittedName>
</protein>